<sequence length="402" mass="44600">MSSATDSPATTPALPLHMRRNGFDPVPDLAAARENDGVTQVATPFGARAWLVTRHADVRALLGDAETFSNGWQRPNSDLSPEEAAELRRGNLLGYDPPEHTRLRKMLTPEFTVRRMRRLEPRIVEIVDQHLDAMRRAGAPRDLVTDFALPVPSLVICELLGVPYADRDEFQTRTGTILDTSLPEDVRRQASLAQRAYMRELVERAQADPGEDMLGMLVREHGHELETPDLTGIASLLLLAGHETTSNMLGLGTLALLRHPDQLALVRDDPERVAPAVEELMRWLSIVHSGTPRVTTTEVEIAGRVIPAGEMVVFALPAANRDPELVDDPDALDITRKPTNHIGFGHGIHHCLGAPLARMEMRIAFPALLRAFPELRTAIPDDEIEFRSYHFVYGLKSLPVAW</sequence>
<dbReference type="Gene3D" id="1.10.630.10">
    <property type="entry name" value="Cytochrome P450"/>
    <property type="match status" value="1"/>
</dbReference>
<keyword evidence="2" id="KW-0503">Monooxygenase</keyword>
<accession>A0ABP6RLL0</accession>
<dbReference type="Proteomes" id="UP001500483">
    <property type="component" value="Unassembled WGS sequence"/>
</dbReference>
<proteinExistence type="inferred from homology"/>
<comment type="similarity">
    <text evidence="1 2">Belongs to the cytochrome P450 family.</text>
</comment>
<feature type="region of interest" description="Disordered" evidence="3">
    <location>
        <begin position="1"/>
        <end position="22"/>
    </location>
</feature>
<protein>
    <submittedName>
        <fullName evidence="4">Cytochrome P450</fullName>
    </submittedName>
</protein>
<dbReference type="PROSITE" id="PS00086">
    <property type="entry name" value="CYTOCHROME_P450"/>
    <property type="match status" value="1"/>
</dbReference>
<dbReference type="InterPro" id="IPR017972">
    <property type="entry name" value="Cyt_P450_CS"/>
</dbReference>
<dbReference type="InterPro" id="IPR001128">
    <property type="entry name" value="Cyt_P450"/>
</dbReference>
<keyword evidence="2" id="KW-0560">Oxidoreductase</keyword>
<keyword evidence="2" id="KW-0479">Metal-binding</keyword>
<feature type="compositionally biased region" description="Polar residues" evidence="3">
    <location>
        <begin position="1"/>
        <end position="10"/>
    </location>
</feature>
<evidence type="ECO:0000256" key="1">
    <source>
        <dbReference type="ARBA" id="ARBA00010617"/>
    </source>
</evidence>
<reference evidence="5" key="1">
    <citation type="journal article" date="2019" name="Int. J. Syst. Evol. Microbiol.">
        <title>The Global Catalogue of Microorganisms (GCM) 10K type strain sequencing project: providing services to taxonomists for standard genome sequencing and annotation.</title>
        <authorList>
            <consortium name="The Broad Institute Genomics Platform"/>
            <consortium name="The Broad Institute Genome Sequencing Center for Infectious Disease"/>
            <person name="Wu L."/>
            <person name="Ma J."/>
        </authorList>
    </citation>
    <scope>NUCLEOTIDE SEQUENCE [LARGE SCALE GENOMIC DNA]</scope>
    <source>
        <strain evidence="5">JCM 9687</strain>
    </source>
</reference>
<dbReference type="InterPro" id="IPR002397">
    <property type="entry name" value="Cyt_P450_B"/>
</dbReference>
<dbReference type="PANTHER" id="PTHR46696">
    <property type="entry name" value="P450, PUTATIVE (EUROFUNG)-RELATED"/>
    <property type="match status" value="1"/>
</dbReference>
<keyword evidence="5" id="KW-1185">Reference proteome</keyword>
<evidence type="ECO:0000256" key="3">
    <source>
        <dbReference type="SAM" id="MobiDB-lite"/>
    </source>
</evidence>
<keyword evidence="2" id="KW-0349">Heme</keyword>
<dbReference type="CDD" id="cd11030">
    <property type="entry name" value="CYP105-like"/>
    <property type="match status" value="1"/>
</dbReference>
<dbReference type="Pfam" id="PF00067">
    <property type="entry name" value="p450"/>
    <property type="match status" value="1"/>
</dbReference>
<gene>
    <name evidence="4" type="ORF">GCM10020366_20950</name>
</gene>
<evidence type="ECO:0000256" key="2">
    <source>
        <dbReference type="RuleBase" id="RU000461"/>
    </source>
</evidence>
<name>A0ABP6RLL0_9PSEU</name>
<comment type="caution">
    <text evidence="4">The sequence shown here is derived from an EMBL/GenBank/DDBJ whole genome shotgun (WGS) entry which is preliminary data.</text>
</comment>
<evidence type="ECO:0000313" key="5">
    <source>
        <dbReference type="Proteomes" id="UP001500483"/>
    </source>
</evidence>
<dbReference type="EMBL" id="BAAAYK010000038">
    <property type="protein sequence ID" value="GAA3356538.1"/>
    <property type="molecule type" value="Genomic_DNA"/>
</dbReference>
<dbReference type="PRINTS" id="PR00359">
    <property type="entry name" value="BP450"/>
</dbReference>
<organism evidence="4 5">
    <name type="scientific">Saccharopolyspora gregorii</name>
    <dbReference type="NCBI Taxonomy" id="33914"/>
    <lineage>
        <taxon>Bacteria</taxon>
        <taxon>Bacillati</taxon>
        <taxon>Actinomycetota</taxon>
        <taxon>Actinomycetes</taxon>
        <taxon>Pseudonocardiales</taxon>
        <taxon>Pseudonocardiaceae</taxon>
        <taxon>Saccharopolyspora</taxon>
    </lineage>
</organism>
<dbReference type="RefSeq" id="WP_224955788.1">
    <property type="nucleotide sequence ID" value="NZ_BAAAYK010000038.1"/>
</dbReference>
<dbReference type="PANTHER" id="PTHR46696:SF1">
    <property type="entry name" value="CYTOCHROME P450 YJIB-RELATED"/>
    <property type="match status" value="1"/>
</dbReference>
<keyword evidence="2" id="KW-0408">Iron</keyword>
<dbReference type="PRINTS" id="PR00385">
    <property type="entry name" value="P450"/>
</dbReference>
<evidence type="ECO:0000313" key="4">
    <source>
        <dbReference type="EMBL" id="GAA3356538.1"/>
    </source>
</evidence>
<dbReference type="InterPro" id="IPR036396">
    <property type="entry name" value="Cyt_P450_sf"/>
</dbReference>
<dbReference type="SUPFAM" id="SSF48264">
    <property type="entry name" value="Cytochrome P450"/>
    <property type="match status" value="1"/>
</dbReference>